<accession>A0A0G1WHC4</accession>
<comment type="caution">
    <text evidence="1">The sequence shown here is derived from an EMBL/GenBank/DDBJ whole genome shotgun (WGS) entry which is preliminary data.</text>
</comment>
<name>A0A0G1WHC4_9BACT</name>
<reference evidence="1 2" key="1">
    <citation type="journal article" date="2015" name="Nature">
        <title>rRNA introns, odd ribosomes, and small enigmatic genomes across a large radiation of phyla.</title>
        <authorList>
            <person name="Brown C.T."/>
            <person name="Hug L.A."/>
            <person name="Thomas B.C."/>
            <person name="Sharon I."/>
            <person name="Castelle C.J."/>
            <person name="Singh A."/>
            <person name="Wilkins M.J."/>
            <person name="Williams K.H."/>
            <person name="Banfield J.F."/>
        </authorList>
    </citation>
    <scope>NUCLEOTIDE SEQUENCE [LARGE SCALE GENOMIC DNA]</scope>
</reference>
<proteinExistence type="predicted"/>
<dbReference type="AlphaFoldDB" id="A0A0G1WHC4"/>
<dbReference type="EMBL" id="LCQQ01000089">
    <property type="protein sequence ID" value="KKW18203.1"/>
    <property type="molecule type" value="Genomic_DNA"/>
</dbReference>
<organism evidence="1 2">
    <name type="scientific">Candidatus Adlerbacteria bacterium GW2011_GWC1_50_9</name>
    <dbReference type="NCBI Taxonomy" id="1618608"/>
    <lineage>
        <taxon>Bacteria</taxon>
        <taxon>Candidatus Adleribacteriota</taxon>
    </lineage>
</organism>
<evidence type="ECO:0000313" key="2">
    <source>
        <dbReference type="Proteomes" id="UP000034201"/>
    </source>
</evidence>
<dbReference type="Proteomes" id="UP000034201">
    <property type="component" value="Unassembled WGS sequence"/>
</dbReference>
<sequence>MHARAVLCVTIRFRGLSLGRASTPRPRTLAPPLSILPYFSRGECKIEWRRSGGKRQKYSIFGVVDRNYQESYNTASSLRTIAAAESNLPKVIFCCGAIELLQRKPTNQPERRLAMTKSHVPSTKPVTRKQIGNLLDKVGQRLSRNKNLISAPFERAVRKHSPKIIDECAAIVLKYHDAVAEIVRVDRKIAPIYPDWVDKPMHSELEAVGPAEYDLGDVEQWLHEKQKTGVAGGKEIYEHLKSADDLKDHLNLRDLQAIQKLGIVVFRKHFVGKAVFGWKSVVLDRRGYLFVPFLVEIGDEVKLDWRWLGYDWSANNPALRFRK</sequence>
<protein>
    <submittedName>
        <fullName evidence="1">Uncharacterized protein</fullName>
    </submittedName>
</protein>
<gene>
    <name evidence="1" type="ORF">UY61_C0089G0006</name>
</gene>
<evidence type="ECO:0000313" key="1">
    <source>
        <dbReference type="EMBL" id="KKW18203.1"/>
    </source>
</evidence>